<evidence type="ECO:0000313" key="2">
    <source>
        <dbReference type="Proteomes" id="UP000500870"/>
    </source>
</evidence>
<sequence length="370" mass="40733">MGEFKKGDFVRRTSNGSLTSTFGSHDKGFVGQIDDIVYRGGTTDIIFTNGHEGIITEYEPWQPRVGERVRVVRAELSHKADRIGLEFNVTHESYKVCNGVQTWGGDNAGGCVWRADELEPILAATPKKPTTLKIEAGRFYKTRDGRKVGPVRLKATHGSDGPYRIDGLWNYLENGLVGSISNGDHKDDLIAEWIDKPAAKPSNDNAKPNFKVGDRVKCLKSCPGQFTAGKEYVVSADHFGRKYESVKVKVDDAGSTENGWLPEFFELSKPKTTTIVALIENGQPKPSSTPHVHTSTSAAEKEAKRLAAKFKGQQFGVFTLTATHKEERVYEHKWQNMAALGLKIDAIKELRAVAGLDLLSAKRAVEAFAA</sequence>
<dbReference type="RefSeq" id="WP_177319219.1">
    <property type="nucleotide sequence ID" value="NZ_CP050898.1"/>
</dbReference>
<evidence type="ECO:0000313" key="1">
    <source>
        <dbReference type="EMBL" id="QIX21448.1"/>
    </source>
</evidence>
<reference evidence="1 2" key="1">
    <citation type="submission" date="2020-04" db="EMBL/GenBank/DDBJ databases">
        <title>FDA dAtabase for Regulatory Grade micrObial Sequences (FDA-ARGOS): Supporting development and validation of Infectious Disease Dx tests.</title>
        <authorList>
            <person name="Sciortino C."/>
            <person name="Tallon L."/>
            <person name="Sadzewicz L."/>
            <person name="Vavikolanu K."/>
            <person name="Mehta A."/>
            <person name="Aluvathingal J."/>
            <person name="Nadendla S."/>
            <person name="Nandy P."/>
            <person name="Geyer C."/>
            <person name="Yan Y."/>
            <person name="Sichtig H."/>
        </authorList>
    </citation>
    <scope>NUCLEOTIDE SEQUENCE [LARGE SCALE GENOMIC DNA]</scope>
    <source>
        <strain evidence="1 2">FDAARGOS_633</strain>
    </source>
</reference>
<dbReference type="Proteomes" id="UP000500870">
    <property type="component" value="Chromosome 1"/>
</dbReference>
<organism evidence="1 2">
    <name type="scientific">Agrobacterium pusense</name>
    <dbReference type="NCBI Taxonomy" id="648995"/>
    <lineage>
        <taxon>Bacteria</taxon>
        <taxon>Pseudomonadati</taxon>
        <taxon>Pseudomonadota</taxon>
        <taxon>Alphaproteobacteria</taxon>
        <taxon>Hyphomicrobiales</taxon>
        <taxon>Rhizobiaceae</taxon>
        <taxon>Rhizobium/Agrobacterium group</taxon>
        <taxon>Agrobacterium</taxon>
    </lineage>
</organism>
<dbReference type="AlphaFoldDB" id="A0A6H0ZKX8"/>
<accession>A0A6H0ZKX8</accession>
<dbReference type="EMBL" id="CP050898">
    <property type="protein sequence ID" value="QIX21448.1"/>
    <property type="molecule type" value="Genomic_DNA"/>
</dbReference>
<gene>
    <name evidence="1" type="ORF">FOB41_10030</name>
</gene>
<protein>
    <submittedName>
        <fullName evidence="1">Uncharacterized protein</fullName>
    </submittedName>
</protein>
<name>A0A6H0ZKX8_9HYPH</name>
<proteinExistence type="predicted"/>